<sequence length="300" mass="33659">MADLSIDLTPVYSFRLPRAGYWQLPAISLCHPAMDGKKDFLPALTHRRWMFSPGLRGGSSILKSNGPALSMDVQKRSCDNDGTSYPRMPFLSHFLRLIPWVLTHADNTLCNIVYFTVTLHLTVAPHLTVWQAREVSILHNSPQPVDVDNARPPTCAITQLGLYRQPRSPTACWASPPHSWYQWVIACIARRRLLNTCCCMASIRCCNATTNSGAVVIYSSGQVQRQPDLFSLGQWDTAMWLLHRRTVCGVGALNEQRAAKVLGISAEDVLVLHQQLLQLHHLLASLLGGTTYFQVHHVWR</sequence>
<protein>
    <submittedName>
        <fullName evidence="1">Uncharacterized protein</fullName>
    </submittedName>
</protein>
<reference evidence="1 2" key="1">
    <citation type="submission" date="2019-05" db="EMBL/GenBank/DDBJ databases">
        <title>Another draft genome of Portunus trituberculatus and its Hox gene families provides insights of decapod evolution.</title>
        <authorList>
            <person name="Jeong J.-H."/>
            <person name="Song I."/>
            <person name="Kim S."/>
            <person name="Choi T."/>
            <person name="Kim D."/>
            <person name="Ryu S."/>
            <person name="Kim W."/>
        </authorList>
    </citation>
    <scope>NUCLEOTIDE SEQUENCE [LARGE SCALE GENOMIC DNA]</scope>
    <source>
        <tissue evidence="1">Muscle</tissue>
    </source>
</reference>
<dbReference type="Proteomes" id="UP000324222">
    <property type="component" value="Unassembled WGS sequence"/>
</dbReference>
<accession>A0A5B7GDQ9</accession>
<gene>
    <name evidence="1" type="ORF">E2C01_049442</name>
</gene>
<dbReference type="EMBL" id="VSRR010013238">
    <property type="protein sequence ID" value="MPC55505.1"/>
    <property type="molecule type" value="Genomic_DNA"/>
</dbReference>
<evidence type="ECO:0000313" key="2">
    <source>
        <dbReference type="Proteomes" id="UP000324222"/>
    </source>
</evidence>
<dbReference type="AlphaFoldDB" id="A0A5B7GDQ9"/>
<proteinExistence type="predicted"/>
<name>A0A5B7GDQ9_PORTR</name>
<organism evidence="1 2">
    <name type="scientific">Portunus trituberculatus</name>
    <name type="common">Swimming crab</name>
    <name type="synonym">Neptunus trituberculatus</name>
    <dbReference type="NCBI Taxonomy" id="210409"/>
    <lineage>
        <taxon>Eukaryota</taxon>
        <taxon>Metazoa</taxon>
        <taxon>Ecdysozoa</taxon>
        <taxon>Arthropoda</taxon>
        <taxon>Crustacea</taxon>
        <taxon>Multicrustacea</taxon>
        <taxon>Malacostraca</taxon>
        <taxon>Eumalacostraca</taxon>
        <taxon>Eucarida</taxon>
        <taxon>Decapoda</taxon>
        <taxon>Pleocyemata</taxon>
        <taxon>Brachyura</taxon>
        <taxon>Eubrachyura</taxon>
        <taxon>Portunoidea</taxon>
        <taxon>Portunidae</taxon>
        <taxon>Portuninae</taxon>
        <taxon>Portunus</taxon>
    </lineage>
</organism>
<evidence type="ECO:0000313" key="1">
    <source>
        <dbReference type="EMBL" id="MPC55505.1"/>
    </source>
</evidence>
<comment type="caution">
    <text evidence="1">The sequence shown here is derived from an EMBL/GenBank/DDBJ whole genome shotgun (WGS) entry which is preliminary data.</text>
</comment>
<keyword evidence="2" id="KW-1185">Reference proteome</keyword>